<evidence type="ECO:0000313" key="1">
    <source>
        <dbReference type="EMBL" id="KAJ8338270.1"/>
    </source>
</evidence>
<sequence length="69" mass="8113">MLAPIRHIQEEAQRRVVEKERFIFCRQILLLCVEPSRTGEELFNYCTFWMNRIVNSSMSAFEATGTDSL</sequence>
<evidence type="ECO:0000313" key="2">
    <source>
        <dbReference type="Proteomes" id="UP001152622"/>
    </source>
</evidence>
<dbReference type="Proteomes" id="UP001152622">
    <property type="component" value="Chromosome 18"/>
</dbReference>
<protein>
    <submittedName>
        <fullName evidence="1">Uncharacterized protein</fullName>
    </submittedName>
</protein>
<accession>A0A9Q1EGC0</accession>
<dbReference type="EMBL" id="JAINUF010000018">
    <property type="protein sequence ID" value="KAJ8338270.1"/>
    <property type="molecule type" value="Genomic_DNA"/>
</dbReference>
<gene>
    <name evidence="1" type="ORF">SKAU_G00372360</name>
</gene>
<dbReference type="AlphaFoldDB" id="A0A9Q1EGC0"/>
<name>A0A9Q1EGC0_SYNKA</name>
<comment type="caution">
    <text evidence="1">The sequence shown here is derived from an EMBL/GenBank/DDBJ whole genome shotgun (WGS) entry which is preliminary data.</text>
</comment>
<reference evidence="1" key="1">
    <citation type="journal article" date="2023" name="Science">
        <title>Genome structures resolve the early diversification of teleost fishes.</title>
        <authorList>
            <person name="Parey E."/>
            <person name="Louis A."/>
            <person name="Montfort J."/>
            <person name="Bouchez O."/>
            <person name="Roques C."/>
            <person name="Iampietro C."/>
            <person name="Lluch J."/>
            <person name="Castinel A."/>
            <person name="Donnadieu C."/>
            <person name="Desvignes T."/>
            <person name="Floi Bucao C."/>
            <person name="Jouanno E."/>
            <person name="Wen M."/>
            <person name="Mejri S."/>
            <person name="Dirks R."/>
            <person name="Jansen H."/>
            <person name="Henkel C."/>
            <person name="Chen W.J."/>
            <person name="Zahm M."/>
            <person name="Cabau C."/>
            <person name="Klopp C."/>
            <person name="Thompson A.W."/>
            <person name="Robinson-Rechavi M."/>
            <person name="Braasch I."/>
            <person name="Lecointre G."/>
            <person name="Bobe J."/>
            <person name="Postlethwait J.H."/>
            <person name="Berthelot C."/>
            <person name="Roest Crollius H."/>
            <person name="Guiguen Y."/>
        </authorList>
    </citation>
    <scope>NUCLEOTIDE SEQUENCE</scope>
    <source>
        <strain evidence="1">WJC10195</strain>
    </source>
</reference>
<keyword evidence="2" id="KW-1185">Reference proteome</keyword>
<proteinExistence type="predicted"/>
<organism evidence="1 2">
    <name type="scientific">Synaphobranchus kaupii</name>
    <name type="common">Kaup's arrowtooth eel</name>
    <dbReference type="NCBI Taxonomy" id="118154"/>
    <lineage>
        <taxon>Eukaryota</taxon>
        <taxon>Metazoa</taxon>
        <taxon>Chordata</taxon>
        <taxon>Craniata</taxon>
        <taxon>Vertebrata</taxon>
        <taxon>Euteleostomi</taxon>
        <taxon>Actinopterygii</taxon>
        <taxon>Neopterygii</taxon>
        <taxon>Teleostei</taxon>
        <taxon>Anguilliformes</taxon>
        <taxon>Synaphobranchidae</taxon>
        <taxon>Synaphobranchus</taxon>
    </lineage>
</organism>